<evidence type="ECO:0000256" key="2">
    <source>
        <dbReference type="ARBA" id="ARBA00009810"/>
    </source>
</evidence>
<dbReference type="Gene3D" id="2.40.170.20">
    <property type="entry name" value="TonB-dependent receptor, beta-barrel domain"/>
    <property type="match status" value="1"/>
</dbReference>
<keyword evidence="5 9" id="KW-0812">Transmembrane</keyword>
<keyword evidence="6 10" id="KW-0798">TonB box</keyword>
<evidence type="ECO:0000256" key="3">
    <source>
        <dbReference type="ARBA" id="ARBA00022448"/>
    </source>
</evidence>
<dbReference type="GO" id="GO:0015344">
    <property type="term" value="F:siderophore uptake transmembrane transporter activity"/>
    <property type="evidence" value="ECO:0007669"/>
    <property type="project" value="TreeGrafter"/>
</dbReference>
<dbReference type="AlphaFoldDB" id="A0A4U8S3L9"/>
<dbReference type="SUPFAM" id="SSF56935">
    <property type="entry name" value="Porins"/>
    <property type="match status" value="1"/>
</dbReference>
<keyword evidence="3 9" id="KW-0813">Transport</keyword>
<evidence type="ECO:0000259" key="11">
    <source>
        <dbReference type="Pfam" id="PF00593"/>
    </source>
</evidence>
<keyword evidence="8 9" id="KW-0998">Cell outer membrane</keyword>
<gene>
    <name evidence="13" type="ORF">LS81_009620</name>
</gene>
<dbReference type="InterPro" id="IPR039426">
    <property type="entry name" value="TonB-dep_rcpt-like"/>
</dbReference>
<comment type="similarity">
    <text evidence="2 9 10">Belongs to the TonB-dependent receptor family.</text>
</comment>
<feature type="domain" description="TonB-dependent receptor-like beta-barrel" evidence="11">
    <location>
        <begin position="279"/>
        <end position="707"/>
    </location>
</feature>
<dbReference type="InterPro" id="IPR037066">
    <property type="entry name" value="Plug_dom_sf"/>
</dbReference>
<evidence type="ECO:0000256" key="7">
    <source>
        <dbReference type="ARBA" id="ARBA00023136"/>
    </source>
</evidence>
<evidence type="ECO:0000256" key="1">
    <source>
        <dbReference type="ARBA" id="ARBA00004571"/>
    </source>
</evidence>
<keyword evidence="7 9" id="KW-0472">Membrane</keyword>
<reference evidence="13 14" key="1">
    <citation type="journal article" date="2014" name="Genome Announc.">
        <title>Draft genome sequences of eight enterohepatic helicobacter species isolated from both laboratory and wild rodents.</title>
        <authorList>
            <person name="Sheh A."/>
            <person name="Shen Z."/>
            <person name="Fox J.G."/>
        </authorList>
    </citation>
    <scope>NUCLEOTIDE SEQUENCE [LARGE SCALE GENOMIC DNA]</scope>
    <source>
        <strain evidence="13 14">ATCC 700114</strain>
    </source>
</reference>
<keyword evidence="4 9" id="KW-1134">Transmembrane beta strand</keyword>
<evidence type="ECO:0000256" key="4">
    <source>
        <dbReference type="ARBA" id="ARBA00022452"/>
    </source>
</evidence>
<dbReference type="InterPro" id="IPR036942">
    <property type="entry name" value="Beta-barrel_TonB_sf"/>
</dbReference>
<evidence type="ECO:0000256" key="8">
    <source>
        <dbReference type="ARBA" id="ARBA00023237"/>
    </source>
</evidence>
<dbReference type="Pfam" id="PF00593">
    <property type="entry name" value="TonB_dep_Rec_b-barrel"/>
    <property type="match status" value="1"/>
</dbReference>
<protein>
    <submittedName>
        <fullName evidence="13">TonB-dependent receptor</fullName>
    </submittedName>
</protein>
<dbReference type="OrthoDB" id="9790771at2"/>
<evidence type="ECO:0000256" key="5">
    <source>
        <dbReference type="ARBA" id="ARBA00022692"/>
    </source>
</evidence>
<evidence type="ECO:0000256" key="6">
    <source>
        <dbReference type="ARBA" id="ARBA00023077"/>
    </source>
</evidence>
<comment type="subcellular location">
    <subcellularLocation>
        <location evidence="1 9">Cell outer membrane</location>
        <topology evidence="1 9">Multi-pass membrane protein</topology>
    </subcellularLocation>
</comment>
<evidence type="ECO:0000313" key="14">
    <source>
        <dbReference type="Proteomes" id="UP000029878"/>
    </source>
</evidence>
<sequence>MKHTQHIKLIVIFIYCLYKSYFKLRINMLQTRKILAGVAICCVAQALSYALDSNATSQENNDNTETHKLNAVTTMSKLKGYETSTKTVITADDLEKTQALNLRDIFRKDPSIAVGGGATMAQKIYVRGFESFMMRVTLDGAAQSGNAFHHQGNVMVDPSLLKRVVVSKGVSDASSGPGGLAGSIAFETKDASDFLKPGEKFGAEIGTGFFTNLGYKANLNVYSRLFNDVGILASVNHQNVLNYRDAKHTYTNFLTMNNGVLGSNSMQTNVLLKVGGQVDSNQRFSVGYSILNDDATRPFRANIGDVAGENFASNLFRHKNQNQSFTANYEYTPEHGGTSIKLAAYHNAKSVNLTPLFFEDHNHDTGTGGGHDHDESSSRAIMLDNYGANARLSNQLNDNHLLEYGFDFQGMGVRDDNMQDSEKSQANLKYNRGREEAYIYGGFVQDSWKILDNLTWGYGSRADFYYYFDKNKQDHFTGGVSPSTVLTYSVFDGLDISAKYAFSTRGAMPGDATLLRDTKVEISPNLKSEYSNHGEITLDYMNDFMSFRFAVYAGNILNFINSYAKGATGGGLREGVRENLNFPIVNYGFEVGSAFYYDRFTLDLGVARNWLTAGGEGKGALLADTYELGATWGYTFIFGLRYDADMFDIAWVTRCATGFKKGTIGYNIYQRQFEDIGKDGYSVSDLYMNYYPLGKDKLTLRFSILNVFNAYYIDPTSPLKVEGDNLASQPINLIRSALYEPGTDYRFEVRYRF</sequence>
<dbReference type="PANTHER" id="PTHR30069:SF41">
    <property type="entry name" value="HEME_HEMOPEXIN UTILIZATION PROTEIN C"/>
    <property type="match status" value="1"/>
</dbReference>
<name>A0A4U8S3L9_9HELI</name>
<dbReference type="GO" id="GO:0044718">
    <property type="term" value="P:siderophore transmembrane transport"/>
    <property type="evidence" value="ECO:0007669"/>
    <property type="project" value="TreeGrafter"/>
</dbReference>
<dbReference type="PROSITE" id="PS52016">
    <property type="entry name" value="TONB_DEPENDENT_REC_3"/>
    <property type="match status" value="1"/>
</dbReference>
<evidence type="ECO:0000313" key="13">
    <source>
        <dbReference type="EMBL" id="TLD80311.1"/>
    </source>
</evidence>
<dbReference type="InterPro" id="IPR000531">
    <property type="entry name" value="Beta-barrel_TonB"/>
</dbReference>
<comment type="caution">
    <text evidence="13">The sequence shown here is derived from an EMBL/GenBank/DDBJ whole genome shotgun (WGS) entry which is preliminary data.</text>
</comment>
<evidence type="ECO:0000259" key="12">
    <source>
        <dbReference type="Pfam" id="PF07715"/>
    </source>
</evidence>
<proteinExistence type="inferred from homology"/>
<dbReference type="InterPro" id="IPR012910">
    <property type="entry name" value="Plug_dom"/>
</dbReference>
<feature type="domain" description="TonB-dependent receptor plug" evidence="12">
    <location>
        <begin position="84"/>
        <end position="182"/>
    </location>
</feature>
<dbReference type="EMBL" id="JRPL02000035">
    <property type="protein sequence ID" value="TLD80311.1"/>
    <property type="molecule type" value="Genomic_DNA"/>
</dbReference>
<organism evidence="13 14">
    <name type="scientific">Helicobacter trogontum</name>
    <dbReference type="NCBI Taxonomy" id="50960"/>
    <lineage>
        <taxon>Bacteria</taxon>
        <taxon>Pseudomonadati</taxon>
        <taxon>Campylobacterota</taxon>
        <taxon>Epsilonproteobacteria</taxon>
        <taxon>Campylobacterales</taxon>
        <taxon>Helicobacteraceae</taxon>
        <taxon>Helicobacter</taxon>
    </lineage>
</organism>
<dbReference type="GO" id="GO:0009279">
    <property type="term" value="C:cell outer membrane"/>
    <property type="evidence" value="ECO:0007669"/>
    <property type="project" value="UniProtKB-SubCell"/>
</dbReference>
<evidence type="ECO:0000256" key="9">
    <source>
        <dbReference type="PROSITE-ProRule" id="PRU01360"/>
    </source>
</evidence>
<keyword evidence="13" id="KW-0675">Receptor</keyword>
<dbReference type="PANTHER" id="PTHR30069">
    <property type="entry name" value="TONB-DEPENDENT OUTER MEMBRANE RECEPTOR"/>
    <property type="match status" value="1"/>
</dbReference>
<accession>A0A4U8S3L9</accession>
<evidence type="ECO:0000256" key="10">
    <source>
        <dbReference type="RuleBase" id="RU003357"/>
    </source>
</evidence>
<dbReference type="Pfam" id="PF07715">
    <property type="entry name" value="Plug"/>
    <property type="match status" value="1"/>
</dbReference>
<dbReference type="Proteomes" id="UP000029878">
    <property type="component" value="Unassembled WGS sequence"/>
</dbReference>
<dbReference type="Gene3D" id="2.170.130.10">
    <property type="entry name" value="TonB-dependent receptor, plug domain"/>
    <property type="match status" value="1"/>
</dbReference>